<dbReference type="Pfam" id="PF03054">
    <property type="entry name" value="tRNA_Me_trans"/>
    <property type="match status" value="1"/>
</dbReference>
<comment type="caution">
    <text evidence="12">The sequence shown here is derived from an EMBL/GenBank/DDBJ whole genome shotgun (WGS) entry which is preliminary data.</text>
</comment>
<dbReference type="Gene3D" id="2.40.30.10">
    <property type="entry name" value="Translation factors"/>
    <property type="match status" value="1"/>
</dbReference>
<dbReference type="EMBL" id="QUAH01000007">
    <property type="protein sequence ID" value="RFT15649.1"/>
    <property type="molecule type" value="Genomic_DNA"/>
</dbReference>
<gene>
    <name evidence="9" type="primary">mnmA</name>
    <name evidence="12" type="ORF">OP8BY_0024</name>
</gene>
<keyword evidence="7" id="KW-1015">Disulfide bond</keyword>
<dbReference type="Gene3D" id="2.30.30.280">
    <property type="entry name" value="Adenine nucleotide alpha hydrolases-like domains"/>
    <property type="match status" value="1"/>
</dbReference>
<dbReference type="GO" id="GO:0000049">
    <property type="term" value="F:tRNA binding"/>
    <property type="evidence" value="ECO:0007669"/>
    <property type="project" value="UniProtKB-KW"/>
</dbReference>
<keyword evidence="9" id="KW-0963">Cytoplasm</keyword>
<evidence type="ECO:0000259" key="10">
    <source>
        <dbReference type="Pfam" id="PF20258"/>
    </source>
</evidence>
<sequence>MDAQKKKRVLVGMSGGVDSSVAALLLKQAGYDVIGVTMRITPEGVAPAARKLACYGEDEAAEIEDIEKVARHLGIEFRVVDLRREYEERILNYFRDEYARGRTPNPCVKCNAEIKFGLLLEGCRRLGLEYDYFATGHYARIRFDERSGRWLLLKARDAAKDQSYFLSLLSQEQLARSLFPLGDLRKAEVRKIARENGLPVSEKEESQDFYAGDYRELLNKGTPGPIKDLGGRVLGQHDGIENYTVGQRRGLGIASGGRLYVVRIEAETNTVYIGEEKDLLTSKFYVDRVNWVARVPAAGEEIEAAVRVRYRSPELHCRLVSRTREKGTGPGGQDLDGMFAPGTVEVTLLTPYKAVTPGQVAVFYEGELVLGAGFIR</sequence>
<feature type="domain" description="tRNA-specific 2-thiouridylase MnmA-like central" evidence="11">
    <location>
        <begin position="222"/>
        <end position="275"/>
    </location>
</feature>
<evidence type="ECO:0000256" key="7">
    <source>
        <dbReference type="ARBA" id="ARBA00023157"/>
    </source>
</evidence>
<evidence type="ECO:0000256" key="1">
    <source>
        <dbReference type="ARBA" id="ARBA00022555"/>
    </source>
</evidence>
<dbReference type="InterPro" id="IPR046885">
    <property type="entry name" value="MnmA-like_C"/>
</dbReference>
<keyword evidence="4 9" id="KW-0547">Nucleotide-binding</keyword>
<keyword evidence="3 9" id="KW-0819">tRNA processing</keyword>
<dbReference type="GO" id="GO:0005524">
    <property type="term" value="F:ATP binding"/>
    <property type="evidence" value="ECO:0007669"/>
    <property type="project" value="UniProtKB-KW"/>
</dbReference>
<dbReference type="Pfam" id="PF20258">
    <property type="entry name" value="tRNA_Me_trans_C"/>
    <property type="match status" value="1"/>
</dbReference>
<evidence type="ECO:0000256" key="4">
    <source>
        <dbReference type="ARBA" id="ARBA00022741"/>
    </source>
</evidence>
<keyword evidence="5 9" id="KW-0067">ATP-binding</keyword>
<dbReference type="InterPro" id="IPR014729">
    <property type="entry name" value="Rossmann-like_a/b/a_fold"/>
</dbReference>
<feature type="site" description="Interaction with tRNA" evidence="9">
    <location>
        <position position="359"/>
    </location>
</feature>
<dbReference type="SUPFAM" id="SSF52402">
    <property type="entry name" value="Adenine nucleotide alpha hydrolases-like"/>
    <property type="match status" value="1"/>
</dbReference>
<evidence type="ECO:0000256" key="2">
    <source>
        <dbReference type="ARBA" id="ARBA00022679"/>
    </source>
</evidence>
<feature type="binding site" evidence="9">
    <location>
        <position position="38"/>
    </location>
    <ligand>
        <name>ATP</name>
        <dbReference type="ChEBI" id="CHEBI:30616"/>
    </ligand>
</feature>
<dbReference type="InterPro" id="IPR004506">
    <property type="entry name" value="MnmA-like"/>
</dbReference>
<feature type="active site" description="Nucleophile" evidence="9">
    <location>
        <position position="110"/>
    </location>
</feature>
<evidence type="ECO:0000256" key="3">
    <source>
        <dbReference type="ARBA" id="ARBA00022694"/>
    </source>
</evidence>
<dbReference type="Gene3D" id="3.40.50.620">
    <property type="entry name" value="HUPs"/>
    <property type="match status" value="1"/>
</dbReference>
<comment type="catalytic activity">
    <reaction evidence="8 9">
        <text>S-sulfanyl-L-cysteinyl-[protein] + uridine(34) in tRNA + AH2 + ATP = 2-thiouridine(34) in tRNA + L-cysteinyl-[protein] + A + AMP + diphosphate + H(+)</text>
        <dbReference type="Rhea" id="RHEA:47032"/>
        <dbReference type="Rhea" id="RHEA-COMP:10131"/>
        <dbReference type="Rhea" id="RHEA-COMP:11726"/>
        <dbReference type="Rhea" id="RHEA-COMP:11727"/>
        <dbReference type="Rhea" id="RHEA-COMP:11728"/>
        <dbReference type="ChEBI" id="CHEBI:13193"/>
        <dbReference type="ChEBI" id="CHEBI:15378"/>
        <dbReference type="ChEBI" id="CHEBI:17499"/>
        <dbReference type="ChEBI" id="CHEBI:29950"/>
        <dbReference type="ChEBI" id="CHEBI:30616"/>
        <dbReference type="ChEBI" id="CHEBI:33019"/>
        <dbReference type="ChEBI" id="CHEBI:61963"/>
        <dbReference type="ChEBI" id="CHEBI:65315"/>
        <dbReference type="ChEBI" id="CHEBI:87170"/>
        <dbReference type="ChEBI" id="CHEBI:456215"/>
        <dbReference type="EC" id="2.8.1.13"/>
    </reaction>
</comment>
<proteinExistence type="inferred from homology"/>
<keyword evidence="1 9" id="KW-0820">tRNA-binding</keyword>
<comment type="similarity">
    <text evidence="9">Belongs to the MnmA/TRMU family.</text>
</comment>
<dbReference type="PANTHER" id="PTHR11933">
    <property type="entry name" value="TRNA 5-METHYLAMINOMETHYL-2-THIOURIDYLATE -METHYLTRANSFERASE"/>
    <property type="match status" value="1"/>
</dbReference>
<evidence type="ECO:0000256" key="6">
    <source>
        <dbReference type="ARBA" id="ARBA00022884"/>
    </source>
</evidence>
<dbReference type="CDD" id="cd01998">
    <property type="entry name" value="MnmA_TRMU-like"/>
    <property type="match status" value="1"/>
</dbReference>
<feature type="region of interest" description="Interaction with tRNA" evidence="9">
    <location>
        <begin position="309"/>
        <end position="310"/>
    </location>
</feature>
<feature type="domain" description="tRNA-specific 2-thiouridylase MnmA-like C-terminal" evidence="10">
    <location>
        <begin position="341"/>
        <end position="375"/>
    </location>
</feature>
<evidence type="ECO:0000256" key="8">
    <source>
        <dbReference type="ARBA" id="ARBA00051542"/>
    </source>
</evidence>
<comment type="subcellular location">
    <subcellularLocation>
        <location evidence="9">Cytoplasm</location>
    </subcellularLocation>
</comment>
<keyword evidence="2 9" id="KW-0808">Transferase</keyword>
<dbReference type="GO" id="GO:0002143">
    <property type="term" value="P:tRNA wobble position uridine thiolation"/>
    <property type="evidence" value="ECO:0007669"/>
    <property type="project" value="TreeGrafter"/>
</dbReference>
<evidence type="ECO:0000256" key="9">
    <source>
        <dbReference type="HAMAP-Rule" id="MF_00144"/>
    </source>
</evidence>
<comment type="function">
    <text evidence="9">Catalyzes the 2-thiolation of uridine at the wobble position (U34) of tRNA, leading to the formation of s(2)U34.</text>
</comment>
<dbReference type="InterPro" id="IPR046884">
    <property type="entry name" value="MnmA-like_central"/>
</dbReference>
<dbReference type="GO" id="GO:0103016">
    <property type="term" value="F:tRNA-uridine 2-sulfurtransferase activity"/>
    <property type="evidence" value="ECO:0007669"/>
    <property type="project" value="UniProtKB-EC"/>
</dbReference>
<dbReference type="Pfam" id="PF20259">
    <property type="entry name" value="tRNA_Me_trans_M"/>
    <property type="match status" value="1"/>
</dbReference>
<evidence type="ECO:0000256" key="5">
    <source>
        <dbReference type="ARBA" id="ARBA00022840"/>
    </source>
</evidence>
<dbReference type="AlphaFoldDB" id="A0A3E2BLL1"/>
<dbReference type="HAMAP" id="MF_00144">
    <property type="entry name" value="tRNA_thiouridyl_MnmA"/>
    <property type="match status" value="1"/>
</dbReference>
<evidence type="ECO:0000313" key="12">
    <source>
        <dbReference type="EMBL" id="RFT15649.1"/>
    </source>
</evidence>
<feature type="binding site" evidence="9">
    <location>
        <position position="136"/>
    </location>
    <ligand>
        <name>ATP</name>
        <dbReference type="ChEBI" id="CHEBI:30616"/>
    </ligand>
</feature>
<feature type="site" description="Interaction with tRNA" evidence="9">
    <location>
        <position position="137"/>
    </location>
</feature>
<comment type="caution">
    <text evidence="9">Lacks conserved residue(s) required for the propagation of feature annotation.</text>
</comment>
<feature type="binding site" evidence="9">
    <location>
        <begin position="12"/>
        <end position="19"/>
    </location>
    <ligand>
        <name>ATP</name>
        <dbReference type="ChEBI" id="CHEBI:30616"/>
    </ligand>
</feature>
<dbReference type="PANTHER" id="PTHR11933:SF5">
    <property type="entry name" value="MITOCHONDRIAL TRNA-SPECIFIC 2-THIOURIDYLASE 1"/>
    <property type="match status" value="1"/>
</dbReference>
<dbReference type="EC" id="2.8.1.13" evidence="9"/>
<accession>A0A3E2BLL1</accession>
<dbReference type="NCBIfam" id="TIGR00420">
    <property type="entry name" value="trmU"/>
    <property type="match status" value="1"/>
</dbReference>
<evidence type="ECO:0000313" key="13">
    <source>
        <dbReference type="Proteomes" id="UP000257323"/>
    </source>
</evidence>
<dbReference type="NCBIfam" id="NF001138">
    <property type="entry name" value="PRK00143.1"/>
    <property type="match status" value="1"/>
</dbReference>
<dbReference type="FunFam" id="2.30.30.280:FF:000001">
    <property type="entry name" value="tRNA-specific 2-thiouridylase MnmA"/>
    <property type="match status" value="1"/>
</dbReference>
<reference evidence="12 13" key="1">
    <citation type="submission" date="2018-08" db="EMBL/GenBank/DDBJ databases">
        <title>Genome analysis of the thermophilic bacterium of the candidate phylum Aminicenantes from deep subsurface aquifer revealed its physiology and ecological role.</title>
        <authorList>
            <person name="Kadnikov V.V."/>
            <person name="Mardanov A.V."/>
            <person name="Beletsky A.V."/>
            <person name="Karnachuk O.V."/>
            <person name="Ravin N.V."/>
        </authorList>
    </citation>
    <scope>NUCLEOTIDE SEQUENCE [LARGE SCALE GENOMIC DNA]</scope>
    <source>
        <strain evidence="12">BY38</strain>
    </source>
</reference>
<name>A0A3E2BLL1_9BACT</name>
<organism evidence="12 13">
    <name type="scientific">Candidatus Saccharicenans subterraneus</name>
    <dbReference type="NCBI Taxonomy" id="2508984"/>
    <lineage>
        <taxon>Bacteria</taxon>
        <taxon>Candidatus Aminicenantota</taxon>
        <taxon>Candidatus Aminicenantia</taxon>
        <taxon>Candidatus Aminicenantales</taxon>
        <taxon>Candidatus Saccharicenantaceae</taxon>
        <taxon>Candidatus Saccharicenans</taxon>
    </lineage>
</organism>
<keyword evidence="6 9" id="KW-0694">RNA-binding</keyword>
<evidence type="ECO:0000259" key="11">
    <source>
        <dbReference type="Pfam" id="PF20259"/>
    </source>
</evidence>
<protein>
    <recommendedName>
        <fullName evidence="9">tRNA-specific 2-thiouridylase MnmA</fullName>
        <ecNumber evidence="9">2.8.1.13</ecNumber>
    </recommendedName>
</protein>
<feature type="region of interest" description="Interaction with tRNA" evidence="9">
    <location>
        <begin position="160"/>
        <end position="162"/>
    </location>
</feature>
<dbReference type="InterPro" id="IPR023382">
    <property type="entry name" value="MnmA-like_central_sf"/>
</dbReference>
<dbReference type="GO" id="GO:0005737">
    <property type="term" value="C:cytoplasm"/>
    <property type="evidence" value="ECO:0007669"/>
    <property type="project" value="UniProtKB-SubCell"/>
</dbReference>
<dbReference type="Proteomes" id="UP000257323">
    <property type="component" value="Unassembled WGS sequence"/>
</dbReference>